<keyword evidence="3" id="KW-0238">DNA-binding</keyword>
<evidence type="ECO:0000256" key="5">
    <source>
        <dbReference type="SAM" id="SignalP"/>
    </source>
</evidence>
<keyword evidence="5" id="KW-0732">Signal</keyword>
<dbReference type="Gene3D" id="3.40.190.10">
    <property type="entry name" value="Periplasmic binding protein-like II"/>
    <property type="match status" value="2"/>
</dbReference>
<proteinExistence type="inferred from homology"/>
<evidence type="ECO:0000259" key="6">
    <source>
        <dbReference type="PROSITE" id="PS50931"/>
    </source>
</evidence>
<evidence type="ECO:0000313" key="7">
    <source>
        <dbReference type="EMBL" id="RTQ36761.1"/>
    </source>
</evidence>
<dbReference type="InterPro" id="IPR036388">
    <property type="entry name" value="WH-like_DNA-bd_sf"/>
</dbReference>
<evidence type="ECO:0000256" key="1">
    <source>
        <dbReference type="ARBA" id="ARBA00009437"/>
    </source>
</evidence>
<dbReference type="FunFam" id="1.10.10.10:FF:000001">
    <property type="entry name" value="LysR family transcriptional regulator"/>
    <property type="match status" value="1"/>
</dbReference>
<dbReference type="Pfam" id="PF03466">
    <property type="entry name" value="LysR_substrate"/>
    <property type="match status" value="1"/>
</dbReference>
<dbReference type="InterPro" id="IPR000847">
    <property type="entry name" value="LysR_HTH_N"/>
</dbReference>
<comment type="similarity">
    <text evidence="1">Belongs to the LysR transcriptional regulatory family.</text>
</comment>
<gene>
    <name evidence="7" type="ORF">EJP69_03185</name>
</gene>
<dbReference type="RefSeq" id="WP_093195258.1">
    <property type="nucleotide sequence ID" value="NZ_RXOE01000001.1"/>
</dbReference>
<dbReference type="Pfam" id="PF00126">
    <property type="entry name" value="HTH_1"/>
    <property type="match status" value="1"/>
</dbReference>
<dbReference type="PROSITE" id="PS50931">
    <property type="entry name" value="HTH_LYSR"/>
    <property type="match status" value="1"/>
</dbReference>
<evidence type="ECO:0000256" key="4">
    <source>
        <dbReference type="ARBA" id="ARBA00023163"/>
    </source>
</evidence>
<dbReference type="SUPFAM" id="SSF46785">
    <property type="entry name" value="Winged helix' DNA-binding domain"/>
    <property type="match status" value="1"/>
</dbReference>
<reference evidence="7 8" key="1">
    <citation type="submission" date="2018-12" db="EMBL/GenBank/DDBJ databases">
        <title>The genome of Variovorax gossypii DSM 100435.</title>
        <authorList>
            <person name="Gao J."/>
            <person name="Sun J."/>
        </authorList>
    </citation>
    <scope>NUCLEOTIDE SEQUENCE [LARGE SCALE GENOMIC DNA]</scope>
    <source>
        <strain evidence="7 8">DSM 100435</strain>
    </source>
</reference>
<keyword evidence="8" id="KW-1185">Reference proteome</keyword>
<dbReference type="SUPFAM" id="SSF53850">
    <property type="entry name" value="Periplasmic binding protein-like II"/>
    <property type="match status" value="1"/>
</dbReference>
<dbReference type="Gene3D" id="1.10.10.10">
    <property type="entry name" value="Winged helix-like DNA-binding domain superfamily/Winged helix DNA-binding domain"/>
    <property type="match status" value="1"/>
</dbReference>
<organism evidence="7 8">
    <name type="scientific">Variovorax gossypii</name>
    <dbReference type="NCBI Taxonomy" id="1679495"/>
    <lineage>
        <taxon>Bacteria</taxon>
        <taxon>Pseudomonadati</taxon>
        <taxon>Pseudomonadota</taxon>
        <taxon>Betaproteobacteria</taxon>
        <taxon>Burkholderiales</taxon>
        <taxon>Comamonadaceae</taxon>
        <taxon>Variovorax</taxon>
    </lineage>
</organism>
<dbReference type="PANTHER" id="PTHR30126">
    <property type="entry name" value="HTH-TYPE TRANSCRIPTIONAL REGULATOR"/>
    <property type="match status" value="1"/>
</dbReference>
<keyword evidence="2" id="KW-0805">Transcription regulation</keyword>
<keyword evidence="4" id="KW-0804">Transcription</keyword>
<dbReference type="AlphaFoldDB" id="A0A3S0JYX0"/>
<feature type="signal peptide" evidence="5">
    <location>
        <begin position="1"/>
        <end position="23"/>
    </location>
</feature>
<protein>
    <submittedName>
        <fullName evidence="7">LysR family transcriptional regulator</fullName>
    </submittedName>
</protein>
<evidence type="ECO:0000256" key="2">
    <source>
        <dbReference type="ARBA" id="ARBA00023015"/>
    </source>
</evidence>
<name>A0A3S0JYX0_9BURK</name>
<dbReference type="EMBL" id="RXOE01000001">
    <property type="protein sequence ID" value="RTQ36761.1"/>
    <property type="molecule type" value="Genomic_DNA"/>
</dbReference>
<comment type="caution">
    <text evidence="7">The sequence shown here is derived from an EMBL/GenBank/DDBJ whole genome shotgun (WGS) entry which is preliminary data.</text>
</comment>
<sequence length="297" mass="32901">MSSIRFLRTFVAAARGGSFAAAADQVALTQAAVGQQMRALEAELKKTLFDKTGRTMVLSPAGHLLLPRAEELLAQYESMRRDLQDQRQIAGTIKLGSLITAMGLLSSTLAQLKSLHPNLEVELRVREQTQLMQDVVSGELDAAVVVERQWPEAPGLLWTPCYDETLTVLANSSIASPDASIATLFATQPFIRFDRRTPTGARIDRILRRLQLVPKEFLELNSLLAIAELVRKNVGFSMVPLLKNFDWESDPALSVLQLPGRPVARRVGMLENGRRSHITGVVREEMLAHLRRMKPGS</sequence>
<dbReference type="InterPro" id="IPR005119">
    <property type="entry name" value="LysR_subst-bd"/>
</dbReference>
<accession>A0A3S0JYX0</accession>
<dbReference type="OrthoDB" id="9803735at2"/>
<evidence type="ECO:0000256" key="3">
    <source>
        <dbReference type="ARBA" id="ARBA00023125"/>
    </source>
</evidence>
<dbReference type="GO" id="GO:0003700">
    <property type="term" value="F:DNA-binding transcription factor activity"/>
    <property type="evidence" value="ECO:0007669"/>
    <property type="project" value="InterPro"/>
</dbReference>
<feature type="domain" description="HTH lysR-type" evidence="6">
    <location>
        <begin position="1"/>
        <end position="59"/>
    </location>
</feature>
<feature type="chain" id="PRO_5018708469" evidence="5">
    <location>
        <begin position="24"/>
        <end position="297"/>
    </location>
</feature>
<dbReference type="PANTHER" id="PTHR30126:SF94">
    <property type="entry name" value="LYSR FAMILY TRANSCRIPTIONAL REGULATOR"/>
    <property type="match status" value="1"/>
</dbReference>
<dbReference type="GO" id="GO:0000976">
    <property type="term" value="F:transcription cis-regulatory region binding"/>
    <property type="evidence" value="ECO:0007669"/>
    <property type="project" value="TreeGrafter"/>
</dbReference>
<dbReference type="InterPro" id="IPR036390">
    <property type="entry name" value="WH_DNA-bd_sf"/>
</dbReference>
<dbReference type="Proteomes" id="UP000267418">
    <property type="component" value="Unassembled WGS sequence"/>
</dbReference>
<evidence type="ECO:0000313" key="8">
    <source>
        <dbReference type="Proteomes" id="UP000267418"/>
    </source>
</evidence>